<evidence type="ECO:0000256" key="5">
    <source>
        <dbReference type="ARBA" id="ARBA00023136"/>
    </source>
</evidence>
<keyword evidence="6" id="KW-1015">Disulfide bond</keyword>
<evidence type="ECO:0000256" key="10">
    <source>
        <dbReference type="SAM" id="Phobius"/>
    </source>
</evidence>
<keyword evidence="4 10" id="KW-1133">Transmembrane helix</keyword>
<gene>
    <name evidence="11" type="ORF">DPMN_107000</name>
</gene>
<evidence type="ECO:0000256" key="1">
    <source>
        <dbReference type="ARBA" id="ARBA00004167"/>
    </source>
</evidence>
<evidence type="ECO:0000256" key="4">
    <source>
        <dbReference type="ARBA" id="ARBA00022989"/>
    </source>
</evidence>
<accession>A0A9D4QKK7</accession>
<dbReference type="PANTHER" id="PTHR12120:SF10">
    <property type="entry name" value="TNFR-CYS DOMAIN-CONTAINING PROTEIN"/>
    <property type="match status" value="1"/>
</dbReference>
<keyword evidence="12" id="KW-1185">Reference proteome</keyword>
<sequence>MVIKIFNEVTRKVNMNCTTQLGYILTFISILIICEINSYVLPLKLKECSAWNNEKWNDNKNKCVPCRACPAGRARNFSSEVEVETGPNGDLQCLPCEKCPNGHYVRIPEAKGIPVMCVLCSADCASMNRYMTKACSSQSNWQCGDCLPGFENTISDDFPCQKILTNTKASVVTTFSTSRRIPEYEHVTHKKDTKESTKSLPYIADDVNDNAGQNKSGTRSHSLSGIVVAAIAVPIVAAVLIVAALVIGCLHTQSCHKTNSSTEKLSVSRVESSSTEKSSTTYSSLSDSDIEVDCRGDSDLTRPPNRCRLPKNIESTEEQLQLVRGEISNATSLPIGHLHRVSEDLQFLERMTTGRPQMVCHCPSLTAGDCRESCAPLMDQPSRSIGENIDLIRLIANSVCHNPLKLFRYIGAKDSDVYNLNDDRDRNLVSQKEFIYNVLKRWLQVNNEAESIELFQGLCHGGFHRINKAIHEQYSDLFPQQ</sequence>
<keyword evidence="8" id="KW-0325">Glycoprotein</keyword>
<proteinExistence type="predicted"/>
<dbReference type="InterPro" id="IPR047526">
    <property type="entry name" value="TNR19/27/EDAR"/>
</dbReference>
<feature type="transmembrane region" description="Helical" evidence="10">
    <location>
        <begin position="223"/>
        <end position="247"/>
    </location>
</feature>
<evidence type="ECO:0000256" key="2">
    <source>
        <dbReference type="ARBA" id="ARBA00022692"/>
    </source>
</evidence>
<name>A0A9D4QKK7_DREPO</name>
<organism evidence="11 12">
    <name type="scientific">Dreissena polymorpha</name>
    <name type="common">Zebra mussel</name>
    <name type="synonym">Mytilus polymorpha</name>
    <dbReference type="NCBI Taxonomy" id="45954"/>
    <lineage>
        <taxon>Eukaryota</taxon>
        <taxon>Metazoa</taxon>
        <taxon>Spiralia</taxon>
        <taxon>Lophotrochozoa</taxon>
        <taxon>Mollusca</taxon>
        <taxon>Bivalvia</taxon>
        <taxon>Autobranchia</taxon>
        <taxon>Heteroconchia</taxon>
        <taxon>Euheterodonta</taxon>
        <taxon>Imparidentia</taxon>
        <taxon>Neoheterodontei</taxon>
        <taxon>Myida</taxon>
        <taxon>Dreissenoidea</taxon>
        <taxon>Dreissenidae</taxon>
        <taxon>Dreissena</taxon>
    </lineage>
</organism>
<reference evidence="11" key="2">
    <citation type="submission" date="2020-11" db="EMBL/GenBank/DDBJ databases">
        <authorList>
            <person name="McCartney M.A."/>
            <person name="Auch B."/>
            <person name="Kono T."/>
            <person name="Mallez S."/>
            <person name="Becker A."/>
            <person name="Gohl D.M."/>
            <person name="Silverstein K.A.T."/>
            <person name="Koren S."/>
            <person name="Bechman K.B."/>
            <person name="Herman A."/>
            <person name="Abrahante J.E."/>
            <person name="Garbe J."/>
        </authorList>
    </citation>
    <scope>NUCLEOTIDE SEQUENCE</scope>
    <source>
        <strain evidence="11">Duluth1</strain>
        <tissue evidence="11">Whole animal</tissue>
    </source>
</reference>
<dbReference type="AlphaFoldDB" id="A0A9D4QKK7"/>
<keyword evidence="5 10" id="KW-0472">Membrane</keyword>
<feature type="compositionally biased region" description="Low complexity" evidence="9">
    <location>
        <begin position="264"/>
        <end position="284"/>
    </location>
</feature>
<dbReference type="GO" id="GO:0038023">
    <property type="term" value="F:signaling receptor activity"/>
    <property type="evidence" value="ECO:0007669"/>
    <property type="project" value="InterPro"/>
</dbReference>
<feature type="transmembrane region" description="Helical" evidence="10">
    <location>
        <begin position="20"/>
        <end position="41"/>
    </location>
</feature>
<dbReference type="Proteomes" id="UP000828390">
    <property type="component" value="Unassembled WGS sequence"/>
</dbReference>
<dbReference type="PANTHER" id="PTHR12120">
    <property type="entry name" value="TNFR-CYS DOMAIN-CONTAINING PROTEIN"/>
    <property type="match status" value="1"/>
</dbReference>
<feature type="compositionally biased region" description="Basic and acidic residues" evidence="9">
    <location>
        <begin position="187"/>
        <end position="197"/>
    </location>
</feature>
<keyword evidence="3" id="KW-0677">Repeat</keyword>
<dbReference type="GO" id="GO:0005886">
    <property type="term" value="C:plasma membrane"/>
    <property type="evidence" value="ECO:0007669"/>
    <property type="project" value="TreeGrafter"/>
</dbReference>
<dbReference type="OrthoDB" id="9864383at2759"/>
<evidence type="ECO:0000313" key="11">
    <source>
        <dbReference type="EMBL" id="KAH3833687.1"/>
    </source>
</evidence>
<evidence type="ECO:0000256" key="9">
    <source>
        <dbReference type="SAM" id="MobiDB-lite"/>
    </source>
</evidence>
<keyword evidence="2 10" id="KW-0812">Transmembrane</keyword>
<feature type="compositionally biased region" description="Polar residues" evidence="9">
    <location>
        <begin position="210"/>
        <end position="219"/>
    </location>
</feature>
<evidence type="ECO:0000256" key="6">
    <source>
        <dbReference type="ARBA" id="ARBA00023157"/>
    </source>
</evidence>
<comment type="subcellular location">
    <subcellularLocation>
        <location evidence="1">Membrane</location>
        <topology evidence="1">Single-pass membrane protein</topology>
    </subcellularLocation>
</comment>
<comment type="caution">
    <text evidence="11">The sequence shown here is derived from an EMBL/GenBank/DDBJ whole genome shotgun (WGS) entry which is preliminary data.</text>
</comment>
<protein>
    <submittedName>
        <fullName evidence="11">Uncharacterized protein</fullName>
    </submittedName>
</protein>
<reference evidence="11" key="1">
    <citation type="journal article" date="2019" name="bioRxiv">
        <title>The Genome of the Zebra Mussel, Dreissena polymorpha: A Resource for Invasive Species Research.</title>
        <authorList>
            <person name="McCartney M.A."/>
            <person name="Auch B."/>
            <person name="Kono T."/>
            <person name="Mallez S."/>
            <person name="Zhang Y."/>
            <person name="Obille A."/>
            <person name="Becker A."/>
            <person name="Abrahante J.E."/>
            <person name="Garbe J."/>
            <person name="Badalamenti J.P."/>
            <person name="Herman A."/>
            <person name="Mangelson H."/>
            <person name="Liachko I."/>
            <person name="Sullivan S."/>
            <person name="Sone E.D."/>
            <person name="Koren S."/>
            <person name="Silverstein K.A.T."/>
            <person name="Beckman K.B."/>
            <person name="Gohl D.M."/>
        </authorList>
    </citation>
    <scope>NUCLEOTIDE SEQUENCE</scope>
    <source>
        <strain evidence="11">Duluth1</strain>
        <tissue evidence="11">Whole animal</tissue>
    </source>
</reference>
<dbReference type="GO" id="GO:0046330">
    <property type="term" value="P:positive regulation of JNK cascade"/>
    <property type="evidence" value="ECO:0007669"/>
    <property type="project" value="InterPro"/>
</dbReference>
<evidence type="ECO:0000256" key="8">
    <source>
        <dbReference type="ARBA" id="ARBA00023180"/>
    </source>
</evidence>
<dbReference type="GO" id="GO:0043123">
    <property type="term" value="P:positive regulation of canonical NF-kappaB signal transduction"/>
    <property type="evidence" value="ECO:0007669"/>
    <property type="project" value="InterPro"/>
</dbReference>
<evidence type="ECO:0000256" key="7">
    <source>
        <dbReference type="ARBA" id="ARBA00023170"/>
    </source>
</evidence>
<feature type="region of interest" description="Disordered" evidence="9">
    <location>
        <begin position="260"/>
        <end position="284"/>
    </location>
</feature>
<evidence type="ECO:0000313" key="12">
    <source>
        <dbReference type="Proteomes" id="UP000828390"/>
    </source>
</evidence>
<keyword evidence="7" id="KW-0675">Receptor</keyword>
<feature type="region of interest" description="Disordered" evidence="9">
    <location>
        <begin position="187"/>
        <end position="219"/>
    </location>
</feature>
<dbReference type="EMBL" id="JAIWYP010000004">
    <property type="protein sequence ID" value="KAH3833687.1"/>
    <property type="molecule type" value="Genomic_DNA"/>
</dbReference>
<evidence type="ECO:0000256" key="3">
    <source>
        <dbReference type="ARBA" id="ARBA00022737"/>
    </source>
</evidence>